<dbReference type="AlphaFoldDB" id="A0A812KIC4"/>
<keyword evidence="6 11" id="KW-1133">Transmembrane helix</keyword>
<dbReference type="SFLD" id="SFLDS00029">
    <property type="entry name" value="Radical_SAM"/>
    <property type="match status" value="1"/>
</dbReference>
<keyword evidence="7" id="KW-0408">Iron</keyword>
<dbReference type="InterPro" id="IPR058240">
    <property type="entry name" value="rSAM_sf"/>
</dbReference>
<evidence type="ECO:0000313" key="13">
    <source>
        <dbReference type="EMBL" id="CAE7230920.1"/>
    </source>
</evidence>
<proteinExistence type="inferred from homology"/>
<dbReference type="Proteomes" id="UP000601435">
    <property type="component" value="Unassembled WGS sequence"/>
</dbReference>
<sequence>MGVPISQMWTVATYVIGQKVKRNKRYPLVLMLEPLFRCNLACAGCGKIQYPAHILKRDLPLEDALRAVDECGAPMVSIPGGEPLLYPHIRELVSELIKRKKYIYLCTNALILKEKLEAGWFKPSKYLTFSVHMDGQEEHHDFAVCREGTYTKATEGIRLAVEMGFRVTTNTTLFDGADPNSVRGFFDEMMDLGVEGMMVSPGYAYPKAPNQKSFMRAREKTNEFFEMVLSNRKKRWIFNQSPLFLEFLMGKREYECTPWGNPTFNIFGWQKPCYLLQDGYVDTFEELMAETEWDNFGRASGNPSCQQCMVHCGYEPTAVDHTFSSFGGLFGTVKAMLFSAYASPKAEERLEEERGKPHGPMAMLGLTVEGKPSRGGGVARLDPPRHRLDRAGDESVRLARVVLAELQGEGDVEIRGDPVDQFRHFLDRRVLERAHREAVEVPLLDLRCREERHVGVPRVGLDLRVEVPDTSFVAFEDLHEVLFREPEAAGDVEGAVALHRAENDAVDDLTVGEIGLAGARVRELEDRAGHSDSLGGVAPLAPVQAGTSGRAACIVASGGDRTTNPGRRVIFIPTLADRRPAVSPNGPARDIPAQLLFTIVAVIAAAVGAYFVWLAEKKRREALVAFAAQYGWTLDLSKRHGRPRFPSDLFQKGHSRWSRYHMGKTIAKAIHGGPGNGDARAEAFEYHYAITTGSGKNRQTHHYYFTCLHFHVPMRLGRVELRDETLGDKLVQGIGFDDIDLEDPEFSKQFVVKAADRKDAYDLFGASLMLYMRGWSGLGIQTEGEEVLVVLKGRLDPHDVMTLERFTRGFLGNLPRVLVNNARVAAGMPPLTEAGATMNNAIFLLVAIGFGLAIVVALIVIVMYNALVKSRAHVRESWSNVDTELQRRHDLIPNLVSTVKGYASHEKELLEQVVALREKAEALRPGAATKEQMAIENQLSGVLGQLSVRLEAYPDLKASSNFTQLQTELAHTEDRVQQALRFYNGNVREYNVKIESVPTNIIAGMFNFEMAEHFEVKSEAAREAPKVEF</sequence>
<dbReference type="SFLD" id="SFLDG01067">
    <property type="entry name" value="SPASM/twitch_domain_containing"/>
    <property type="match status" value="1"/>
</dbReference>
<evidence type="ECO:0000256" key="6">
    <source>
        <dbReference type="ARBA" id="ARBA00022989"/>
    </source>
</evidence>
<dbReference type="NCBIfam" id="TIGR03470">
    <property type="entry name" value="HpnH"/>
    <property type="match status" value="1"/>
</dbReference>
<keyword evidence="5" id="KW-0479">Metal-binding</keyword>
<name>A0A812KIC4_9DINO</name>
<dbReference type="EMBL" id="CAJNJA010007943">
    <property type="protein sequence ID" value="CAE7230920.1"/>
    <property type="molecule type" value="Genomic_DNA"/>
</dbReference>
<reference evidence="13" key="1">
    <citation type="submission" date="2021-02" db="EMBL/GenBank/DDBJ databases">
        <authorList>
            <person name="Dougan E. K."/>
            <person name="Rhodes N."/>
            <person name="Thang M."/>
            <person name="Chan C."/>
        </authorList>
    </citation>
    <scope>NUCLEOTIDE SEQUENCE</scope>
</reference>
<dbReference type="Pfam" id="PF04011">
    <property type="entry name" value="LemA"/>
    <property type="match status" value="1"/>
</dbReference>
<dbReference type="SFLD" id="SFLDF00397">
    <property type="entry name" value="adenosyl-hopene_transferase"/>
    <property type="match status" value="1"/>
</dbReference>
<dbReference type="Pfam" id="PF11946">
    <property type="entry name" value="DUF3463"/>
    <property type="match status" value="1"/>
</dbReference>
<dbReference type="OrthoDB" id="5872539at2759"/>
<keyword evidence="14" id="KW-1185">Reference proteome</keyword>
<feature type="region of interest" description="Disordered" evidence="10">
    <location>
        <begin position="367"/>
        <end position="387"/>
    </location>
</feature>
<feature type="transmembrane region" description="Helical" evidence="11">
    <location>
        <begin position="595"/>
        <end position="615"/>
    </location>
</feature>
<dbReference type="InterPro" id="IPR022563">
    <property type="entry name" value="DUF3463"/>
</dbReference>
<dbReference type="Pfam" id="PF04055">
    <property type="entry name" value="Radical_SAM"/>
    <property type="match status" value="1"/>
</dbReference>
<dbReference type="Gene3D" id="3.20.20.70">
    <property type="entry name" value="Aldolase class I"/>
    <property type="match status" value="1"/>
</dbReference>
<evidence type="ECO:0000256" key="4">
    <source>
        <dbReference type="ARBA" id="ARBA00022692"/>
    </source>
</evidence>
<protein>
    <submittedName>
        <fullName evidence="13">LemA protein</fullName>
    </submittedName>
</protein>
<evidence type="ECO:0000256" key="10">
    <source>
        <dbReference type="SAM" id="MobiDB-lite"/>
    </source>
</evidence>
<dbReference type="InterPro" id="IPR007197">
    <property type="entry name" value="rSAM"/>
</dbReference>
<dbReference type="InterPro" id="IPR007156">
    <property type="entry name" value="MamQ_LemA"/>
</dbReference>
<evidence type="ECO:0000256" key="11">
    <source>
        <dbReference type="SAM" id="Phobius"/>
    </source>
</evidence>
<evidence type="ECO:0000256" key="5">
    <source>
        <dbReference type="ARBA" id="ARBA00022723"/>
    </source>
</evidence>
<evidence type="ECO:0000313" key="14">
    <source>
        <dbReference type="Proteomes" id="UP000601435"/>
    </source>
</evidence>
<organism evidence="13 14">
    <name type="scientific">Symbiodinium necroappetens</name>
    <dbReference type="NCBI Taxonomy" id="1628268"/>
    <lineage>
        <taxon>Eukaryota</taxon>
        <taxon>Sar</taxon>
        <taxon>Alveolata</taxon>
        <taxon>Dinophyceae</taxon>
        <taxon>Suessiales</taxon>
        <taxon>Symbiodiniaceae</taxon>
        <taxon>Symbiodinium</taxon>
    </lineage>
</organism>
<feature type="domain" description="Radical SAM core" evidence="12">
    <location>
        <begin position="22"/>
        <end position="238"/>
    </location>
</feature>
<keyword evidence="8" id="KW-0411">Iron-sulfur</keyword>
<dbReference type="GO" id="GO:0051536">
    <property type="term" value="F:iron-sulfur cluster binding"/>
    <property type="evidence" value="ECO:0007669"/>
    <property type="project" value="UniProtKB-KW"/>
</dbReference>
<evidence type="ECO:0000256" key="3">
    <source>
        <dbReference type="ARBA" id="ARBA00022691"/>
    </source>
</evidence>
<dbReference type="GO" id="GO:0046872">
    <property type="term" value="F:metal ion binding"/>
    <property type="evidence" value="ECO:0007669"/>
    <property type="project" value="UniProtKB-KW"/>
</dbReference>
<dbReference type="PANTHER" id="PTHR34478">
    <property type="entry name" value="PROTEIN LEMA"/>
    <property type="match status" value="1"/>
</dbReference>
<dbReference type="InterPro" id="IPR023353">
    <property type="entry name" value="LemA-like_dom_sf"/>
</dbReference>
<dbReference type="PANTHER" id="PTHR34478:SF2">
    <property type="entry name" value="MEMBRANE PROTEIN"/>
    <property type="match status" value="1"/>
</dbReference>
<dbReference type="InterPro" id="IPR017833">
    <property type="entry name" value="Hopanoid_synth-assoc_rSAM_HpnH"/>
</dbReference>
<evidence type="ECO:0000256" key="8">
    <source>
        <dbReference type="ARBA" id="ARBA00023014"/>
    </source>
</evidence>
<comment type="subcellular location">
    <subcellularLocation>
        <location evidence="1">Membrane</location>
        <topology evidence="1">Single-pass membrane protein</topology>
    </subcellularLocation>
</comment>
<dbReference type="PROSITE" id="PS51918">
    <property type="entry name" value="RADICAL_SAM"/>
    <property type="match status" value="1"/>
</dbReference>
<evidence type="ECO:0000256" key="2">
    <source>
        <dbReference type="ARBA" id="ARBA00008854"/>
    </source>
</evidence>
<dbReference type="SUPFAM" id="SSF102114">
    <property type="entry name" value="Radical SAM enzymes"/>
    <property type="match status" value="1"/>
</dbReference>
<dbReference type="Gene3D" id="1.20.1440.20">
    <property type="entry name" value="LemA-like domain"/>
    <property type="match status" value="1"/>
</dbReference>
<dbReference type="GO" id="GO:0016020">
    <property type="term" value="C:membrane"/>
    <property type="evidence" value="ECO:0007669"/>
    <property type="project" value="UniProtKB-SubCell"/>
</dbReference>
<dbReference type="GO" id="GO:0003824">
    <property type="term" value="F:catalytic activity"/>
    <property type="evidence" value="ECO:0007669"/>
    <property type="project" value="InterPro"/>
</dbReference>
<feature type="transmembrane region" description="Helical" evidence="11">
    <location>
        <begin position="841"/>
        <end position="867"/>
    </location>
</feature>
<dbReference type="SUPFAM" id="SSF140478">
    <property type="entry name" value="LemA-like"/>
    <property type="match status" value="1"/>
</dbReference>
<evidence type="ECO:0000256" key="7">
    <source>
        <dbReference type="ARBA" id="ARBA00023004"/>
    </source>
</evidence>
<evidence type="ECO:0000259" key="12">
    <source>
        <dbReference type="PROSITE" id="PS51918"/>
    </source>
</evidence>
<keyword evidence="3" id="KW-0949">S-adenosyl-L-methionine</keyword>
<dbReference type="CDD" id="cd01335">
    <property type="entry name" value="Radical_SAM"/>
    <property type="match status" value="1"/>
</dbReference>
<comment type="caution">
    <text evidence="13">The sequence shown here is derived from an EMBL/GenBank/DDBJ whole genome shotgun (WGS) entry which is preliminary data.</text>
</comment>
<gene>
    <name evidence="13" type="primary">lemA</name>
    <name evidence="13" type="ORF">SNEC2469_LOCUS3561</name>
</gene>
<keyword evidence="9 11" id="KW-0472">Membrane</keyword>
<evidence type="ECO:0000256" key="9">
    <source>
        <dbReference type="ARBA" id="ARBA00023136"/>
    </source>
</evidence>
<comment type="similarity">
    <text evidence="2">Belongs to the LemA family.</text>
</comment>
<accession>A0A812KIC4</accession>
<evidence type="ECO:0000256" key="1">
    <source>
        <dbReference type="ARBA" id="ARBA00004167"/>
    </source>
</evidence>
<dbReference type="InterPro" id="IPR013785">
    <property type="entry name" value="Aldolase_TIM"/>
</dbReference>
<keyword evidence="4 11" id="KW-0812">Transmembrane</keyword>